<comment type="similarity">
    <text evidence="2 10 11">Belongs to the class-I aminoacyl-tRNA synthetase family.</text>
</comment>
<dbReference type="InterPro" id="IPR036695">
    <property type="entry name" value="Arg-tRNA-synth_N_sf"/>
</dbReference>
<dbReference type="PANTHER" id="PTHR11956:SF5">
    <property type="entry name" value="ARGININE--TRNA LIGASE, CYTOPLASMIC"/>
    <property type="match status" value="1"/>
</dbReference>
<dbReference type="HAMAP" id="MF_00123">
    <property type="entry name" value="Arg_tRNA_synth"/>
    <property type="match status" value="1"/>
</dbReference>
<evidence type="ECO:0000256" key="11">
    <source>
        <dbReference type="RuleBase" id="RU363038"/>
    </source>
</evidence>
<dbReference type="FunFam" id="1.10.730.10:FF:000008">
    <property type="entry name" value="Arginine--tRNA ligase"/>
    <property type="match status" value="1"/>
</dbReference>
<feature type="domain" description="DALR anticodon binding" evidence="12">
    <location>
        <begin position="453"/>
        <end position="567"/>
    </location>
</feature>
<dbReference type="SUPFAM" id="SSF55190">
    <property type="entry name" value="Arginyl-tRNA synthetase (ArgRS), N-terminal 'additional' domain"/>
    <property type="match status" value="1"/>
</dbReference>
<evidence type="ECO:0000259" key="12">
    <source>
        <dbReference type="SMART" id="SM00836"/>
    </source>
</evidence>
<feature type="short sequence motif" description="'HIGH' region" evidence="10">
    <location>
        <begin position="124"/>
        <end position="134"/>
    </location>
</feature>
<gene>
    <name evidence="10" type="primary">argS</name>
    <name evidence="14" type="ORF">COT91_00110</name>
</gene>
<comment type="subunit">
    <text evidence="10">Monomer.</text>
</comment>
<accession>A0A2H0VF27</accession>
<dbReference type="SUPFAM" id="SSF47323">
    <property type="entry name" value="Anticodon-binding domain of a subclass of class I aminoacyl-tRNA synthetases"/>
    <property type="match status" value="1"/>
</dbReference>
<organism evidence="14 15">
    <name type="scientific">Candidatus Doudnabacteria bacterium CG10_big_fil_rev_8_21_14_0_10_41_10</name>
    <dbReference type="NCBI Taxonomy" id="1974551"/>
    <lineage>
        <taxon>Bacteria</taxon>
        <taxon>Candidatus Doudnaibacteriota</taxon>
    </lineage>
</organism>
<dbReference type="Gene3D" id="3.40.50.620">
    <property type="entry name" value="HUPs"/>
    <property type="match status" value="1"/>
</dbReference>
<comment type="subcellular location">
    <subcellularLocation>
        <location evidence="1 10">Cytoplasm</location>
    </subcellularLocation>
</comment>
<dbReference type="SMART" id="SM01016">
    <property type="entry name" value="Arg_tRNA_synt_N"/>
    <property type="match status" value="1"/>
</dbReference>
<evidence type="ECO:0000256" key="7">
    <source>
        <dbReference type="ARBA" id="ARBA00022917"/>
    </source>
</evidence>
<comment type="catalytic activity">
    <reaction evidence="9 10">
        <text>tRNA(Arg) + L-arginine + ATP = L-arginyl-tRNA(Arg) + AMP + diphosphate</text>
        <dbReference type="Rhea" id="RHEA:20301"/>
        <dbReference type="Rhea" id="RHEA-COMP:9658"/>
        <dbReference type="Rhea" id="RHEA-COMP:9673"/>
        <dbReference type="ChEBI" id="CHEBI:30616"/>
        <dbReference type="ChEBI" id="CHEBI:32682"/>
        <dbReference type="ChEBI" id="CHEBI:33019"/>
        <dbReference type="ChEBI" id="CHEBI:78442"/>
        <dbReference type="ChEBI" id="CHEBI:78513"/>
        <dbReference type="ChEBI" id="CHEBI:456215"/>
        <dbReference type="EC" id="6.1.1.19"/>
    </reaction>
</comment>
<dbReference type="InterPro" id="IPR009080">
    <property type="entry name" value="tRNAsynth_Ia_anticodon-bd"/>
</dbReference>
<dbReference type="Pfam" id="PF05746">
    <property type="entry name" value="DALR_1"/>
    <property type="match status" value="1"/>
</dbReference>
<dbReference type="SMART" id="SM00836">
    <property type="entry name" value="DALR_1"/>
    <property type="match status" value="1"/>
</dbReference>
<evidence type="ECO:0000256" key="8">
    <source>
        <dbReference type="ARBA" id="ARBA00023146"/>
    </source>
</evidence>
<keyword evidence="8 10" id="KW-0030">Aminoacyl-tRNA synthetase</keyword>
<dbReference type="Gene3D" id="3.30.1360.70">
    <property type="entry name" value="Arginyl tRNA synthetase N-terminal domain"/>
    <property type="match status" value="1"/>
</dbReference>
<dbReference type="PROSITE" id="PS00178">
    <property type="entry name" value="AA_TRNA_LIGASE_I"/>
    <property type="match status" value="1"/>
</dbReference>
<dbReference type="FunFam" id="3.40.50.620:FF:000116">
    <property type="entry name" value="Arginine--tRNA ligase"/>
    <property type="match status" value="1"/>
</dbReference>
<dbReference type="InterPro" id="IPR001278">
    <property type="entry name" value="Arg-tRNA-ligase"/>
</dbReference>
<dbReference type="GO" id="GO:0005524">
    <property type="term" value="F:ATP binding"/>
    <property type="evidence" value="ECO:0007669"/>
    <property type="project" value="UniProtKB-UniRule"/>
</dbReference>
<keyword evidence="6 10" id="KW-0067">ATP-binding</keyword>
<evidence type="ECO:0000313" key="14">
    <source>
        <dbReference type="EMBL" id="PIR97673.1"/>
    </source>
</evidence>
<dbReference type="AlphaFoldDB" id="A0A2H0VF27"/>
<proteinExistence type="inferred from homology"/>
<name>A0A2H0VF27_9BACT</name>
<reference evidence="15" key="1">
    <citation type="submission" date="2017-09" db="EMBL/GenBank/DDBJ databases">
        <title>Depth-based differentiation of microbial function through sediment-hosted aquifers and enrichment of novel symbionts in the deep terrestrial subsurface.</title>
        <authorList>
            <person name="Probst A.J."/>
            <person name="Ladd B."/>
            <person name="Jarett J.K."/>
            <person name="Geller-Mcgrath D.E."/>
            <person name="Sieber C.M.K."/>
            <person name="Emerson J.B."/>
            <person name="Anantharaman K."/>
            <person name="Thomas B.C."/>
            <person name="Malmstrom R."/>
            <person name="Stieglmeier M."/>
            <person name="Klingl A."/>
            <person name="Woyke T."/>
            <person name="Ryan C.M."/>
            <person name="Banfield J.F."/>
        </authorList>
    </citation>
    <scope>NUCLEOTIDE SEQUENCE [LARGE SCALE GENOMIC DNA]</scope>
</reference>
<dbReference type="PANTHER" id="PTHR11956">
    <property type="entry name" value="ARGINYL-TRNA SYNTHETASE"/>
    <property type="match status" value="1"/>
</dbReference>
<evidence type="ECO:0000256" key="3">
    <source>
        <dbReference type="ARBA" id="ARBA00022490"/>
    </source>
</evidence>
<dbReference type="EC" id="6.1.1.19" evidence="10"/>
<dbReference type="SUPFAM" id="SSF52374">
    <property type="entry name" value="Nucleotidylyl transferase"/>
    <property type="match status" value="1"/>
</dbReference>
<dbReference type="InterPro" id="IPR035684">
    <property type="entry name" value="ArgRS_core"/>
</dbReference>
<keyword evidence="4 10" id="KW-0436">Ligase</keyword>
<dbReference type="Gene3D" id="1.10.730.10">
    <property type="entry name" value="Isoleucyl-tRNA Synthetase, Domain 1"/>
    <property type="match status" value="1"/>
</dbReference>
<dbReference type="InterPro" id="IPR014729">
    <property type="entry name" value="Rossmann-like_a/b/a_fold"/>
</dbReference>
<dbReference type="InterPro" id="IPR001412">
    <property type="entry name" value="aa-tRNA-synth_I_CS"/>
</dbReference>
<dbReference type="CDD" id="cd00671">
    <property type="entry name" value="ArgRS_core"/>
    <property type="match status" value="1"/>
</dbReference>
<evidence type="ECO:0000256" key="2">
    <source>
        <dbReference type="ARBA" id="ARBA00005594"/>
    </source>
</evidence>
<keyword evidence="3 10" id="KW-0963">Cytoplasm</keyword>
<keyword evidence="7 10" id="KW-0648">Protein biosynthesis</keyword>
<evidence type="ECO:0000256" key="9">
    <source>
        <dbReference type="ARBA" id="ARBA00049339"/>
    </source>
</evidence>
<feature type="domain" description="Arginyl tRNA synthetase N-terminal" evidence="13">
    <location>
        <begin position="3"/>
        <end position="87"/>
    </location>
</feature>
<dbReference type="GO" id="GO:0005737">
    <property type="term" value="C:cytoplasm"/>
    <property type="evidence" value="ECO:0007669"/>
    <property type="project" value="UniProtKB-SubCell"/>
</dbReference>
<evidence type="ECO:0000256" key="1">
    <source>
        <dbReference type="ARBA" id="ARBA00004496"/>
    </source>
</evidence>
<dbReference type="Pfam" id="PF00750">
    <property type="entry name" value="tRNA-synt_1d"/>
    <property type="match status" value="1"/>
</dbReference>
<evidence type="ECO:0000256" key="10">
    <source>
        <dbReference type="HAMAP-Rule" id="MF_00123"/>
    </source>
</evidence>
<evidence type="ECO:0000256" key="4">
    <source>
        <dbReference type="ARBA" id="ARBA00022598"/>
    </source>
</evidence>
<comment type="caution">
    <text evidence="14">The sequence shown here is derived from an EMBL/GenBank/DDBJ whole genome shotgun (WGS) entry which is preliminary data.</text>
</comment>
<dbReference type="CDD" id="cd07956">
    <property type="entry name" value="Anticodon_Ia_Arg"/>
    <property type="match status" value="1"/>
</dbReference>
<evidence type="ECO:0000259" key="13">
    <source>
        <dbReference type="SMART" id="SM01016"/>
    </source>
</evidence>
<evidence type="ECO:0000256" key="6">
    <source>
        <dbReference type="ARBA" id="ARBA00022840"/>
    </source>
</evidence>
<dbReference type="Pfam" id="PF03485">
    <property type="entry name" value="Arg_tRNA_synt_N"/>
    <property type="match status" value="1"/>
</dbReference>
<dbReference type="Proteomes" id="UP000230557">
    <property type="component" value="Unassembled WGS sequence"/>
</dbReference>
<evidence type="ECO:0000256" key="5">
    <source>
        <dbReference type="ARBA" id="ARBA00022741"/>
    </source>
</evidence>
<evidence type="ECO:0000313" key="15">
    <source>
        <dbReference type="Proteomes" id="UP000230557"/>
    </source>
</evidence>
<dbReference type="NCBIfam" id="TIGR00456">
    <property type="entry name" value="argS"/>
    <property type="match status" value="1"/>
</dbReference>
<protein>
    <recommendedName>
        <fullName evidence="10">Arginine--tRNA ligase</fullName>
        <ecNumber evidence="10">6.1.1.19</ecNumber>
    </recommendedName>
    <alternativeName>
        <fullName evidence="10">Arginyl-tRNA synthetase</fullName>
        <shortName evidence="10">ArgRS</shortName>
    </alternativeName>
</protein>
<dbReference type="GO" id="GO:0006420">
    <property type="term" value="P:arginyl-tRNA aminoacylation"/>
    <property type="evidence" value="ECO:0007669"/>
    <property type="project" value="UniProtKB-UniRule"/>
</dbReference>
<keyword evidence="5 10" id="KW-0547">Nucleotide-binding</keyword>
<dbReference type="InterPro" id="IPR005148">
    <property type="entry name" value="Arg-tRNA-synth_N"/>
</dbReference>
<sequence>MKEEINKIILKTLKNLGYSEDMPFSVDFSSQEKYGDYSSNVAMVFGKSQTKNPFDLSREIAAEISTKYKNDFKKVEAVRPGFINFYFSENVLHIHLREVLKKKEKFGQSKVGKGEKVLVEYFQPNIAKPLHLGHMRTAIIGDALFKILKFVGYRVESESHMGDWGTQFGLLIAAYKKWGDEKVVSKNPIEELNKLYIKINGEIEKDPELKERGKQEFVKLEKGDKQNKKLWKQFVKWSMIEFEKAYKILKIRKADHNWPESFYENLMPKVLEKLKRRGMLAESQGAQIVDLSKYSLGTAIMIKSDGATTYLLRDLATYIYRKSKGFKKQIYVVDNRQKHTLSQTFKILELLGDIEDKAEAVHVDFGFLSLPEGAMSTRRGNVIGPEKLFEEAEKRVLKIIEEKNPRLKNKQAITKQVALGAIKYFDLSHNYKTDIVFDWEQVLNFEGNTGPYLQYTHARTKSLLRKVSGKPKIKLFILKQAEEQSLVRHMLKYSDMVVLSADKYQPNLIADYLYQLAGKFNNFYHKHRVIDEQDEKIKQSRLGLVTAVAQVLKNGLGLLGIEAPEEM</sequence>
<dbReference type="GO" id="GO:0004814">
    <property type="term" value="F:arginine-tRNA ligase activity"/>
    <property type="evidence" value="ECO:0007669"/>
    <property type="project" value="UniProtKB-UniRule"/>
</dbReference>
<dbReference type="PRINTS" id="PR01038">
    <property type="entry name" value="TRNASYNTHARG"/>
</dbReference>
<dbReference type="InterPro" id="IPR008909">
    <property type="entry name" value="DALR_anticod-bd"/>
</dbReference>
<dbReference type="EMBL" id="PFAJ01000003">
    <property type="protein sequence ID" value="PIR97673.1"/>
    <property type="molecule type" value="Genomic_DNA"/>
</dbReference>